<feature type="compositionally biased region" description="Basic and acidic residues" evidence="5">
    <location>
        <begin position="18"/>
        <end position="27"/>
    </location>
</feature>
<keyword evidence="3 6" id="KW-1133">Transmembrane helix</keyword>
<evidence type="ECO:0000256" key="4">
    <source>
        <dbReference type="ARBA" id="ARBA00023136"/>
    </source>
</evidence>
<dbReference type="SUPFAM" id="SSF81324">
    <property type="entry name" value="Voltage-gated potassium channels"/>
    <property type="match status" value="1"/>
</dbReference>
<evidence type="ECO:0000256" key="1">
    <source>
        <dbReference type="ARBA" id="ARBA00004141"/>
    </source>
</evidence>
<evidence type="ECO:0000256" key="3">
    <source>
        <dbReference type="ARBA" id="ARBA00022989"/>
    </source>
</evidence>
<keyword evidence="4 6" id="KW-0472">Membrane</keyword>
<sequence length="784" mass="87692">MLHKPGHAPALHVPPGIPDHDCEERPAGSRRNTNCSEFSDISTAVNPFAAPRPKLVDFVDKLETALSKCLSDYRCQAEDALSEHLAAVESLQNTYEHDLAALTLENQTLRQQLGMKGFEDVKKVVFQSPSGSRRNSHSSQPSTTKSKNCWVENEDTPVKSPSAHSRKLSISRKNQDKIGKDGSWQVFMAWVPTGTALLQAESYKPSEKEAQAQAQKALMSRKKPRPLSNGSGGEYASVVPQETSKFTLAVDGEDSDSDSSESSKTDHKQEYAVLPVWEASERLQKKLKKNSRSEAASSAAYKEDEPDFGAEIQPWYILNPDSSRRVYWDILSLAMITYDIIFVPLEVCFILEETTFLAFLDWFSRIFWTLDMGMSCITGFVLSDGVIEYKPRNILHRYFKTWFLPDLSMVLSDWIGYLVAGSGLGLGQLARAIRMARAVRLLRLLRMQEVLANLTERLQSDVVEIFAQIIKMIVVLVMLCHFIACFWWAVGTNGTGTTWVKAGSYEDLSVDASYLVCLLWAISLFSGGNSNIYPETSAERMYGVAAGVCSFVCVLVMLGTLTSGLTQRHIIDGSGQRQMAALKTYLRQNHIPKNLTKRLCRSAKHAISGDLTPDSVQLLAVISEPLKMQMHFEMYSRILLHQPFFKDLLTEGNQLVRRVCHQAMSILLLTHSDVVFEVDEEPSEPKMYLVASGSLDYTDSYGEVEKVGDKCWIAEPVLWTRWKHRGSLVAASDVKMAMLDATSFQDICRQAIAKKNPACLPIIAYALEFVQELNQRSFATDLPA</sequence>
<dbReference type="InterPro" id="IPR005821">
    <property type="entry name" value="Ion_trans_dom"/>
</dbReference>
<dbReference type="EMBL" id="CAXAMN010000270">
    <property type="protein sequence ID" value="CAK8987380.1"/>
    <property type="molecule type" value="Genomic_DNA"/>
</dbReference>
<accession>A0ABP0HEU4</accession>
<protein>
    <recommendedName>
        <fullName evidence="7">Ion transport domain-containing protein</fullName>
    </recommendedName>
</protein>
<feature type="transmembrane region" description="Helical" evidence="6">
    <location>
        <begin position="541"/>
        <end position="561"/>
    </location>
</feature>
<dbReference type="InterPro" id="IPR050818">
    <property type="entry name" value="KCNH_animal-type"/>
</dbReference>
<reference evidence="8 9" key="1">
    <citation type="submission" date="2024-02" db="EMBL/GenBank/DDBJ databases">
        <authorList>
            <person name="Chen Y."/>
            <person name="Shah S."/>
            <person name="Dougan E. K."/>
            <person name="Thang M."/>
            <person name="Chan C."/>
        </authorList>
    </citation>
    <scope>NUCLEOTIDE SEQUENCE [LARGE SCALE GENOMIC DNA]</scope>
</reference>
<feature type="compositionally biased region" description="Low complexity" evidence="5">
    <location>
        <begin position="127"/>
        <end position="142"/>
    </location>
</feature>
<dbReference type="InterPro" id="IPR018490">
    <property type="entry name" value="cNMP-bd_dom_sf"/>
</dbReference>
<feature type="transmembrane region" description="Helical" evidence="6">
    <location>
        <begin position="469"/>
        <end position="490"/>
    </location>
</feature>
<feature type="transmembrane region" description="Helical" evidence="6">
    <location>
        <begin position="510"/>
        <end position="529"/>
    </location>
</feature>
<dbReference type="Gene3D" id="1.10.287.70">
    <property type="match status" value="1"/>
</dbReference>
<keyword evidence="2 6" id="KW-0812">Transmembrane</keyword>
<evidence type="ECO:0000259" key="7">
    <source>
        <dbReference type="Pfam" id="PF00520"/>
    </source>
</evidence>
<comment type="caution">
    <text evidence="8">The sequence shown here is derived from an EMBL/GenBank/DDBJ whole genome shotgun (WGS) entry which is preliminary data.</text>
</comment>
<keyword evidence="9" id="KW-1185">Reference proteome</keyword>
<comment type="subcellular location">
    <subcellularLocation>
        <location evidence="1">Membrane</location>
        <topology evidence="1">Multi-pass membrane protein</topology>
    </subcellularLocation>
</comment>
<name>A0ABP0HEU4_9DINO</name>
<dbReference type="Pfam" id="PF00520">
    <property type="entry name" value="Ion_trans"/>
    <property type="match status" value="1"/>
</dbReference>
<evidence type="ECO:0000256" key="6">
    <source>
        <dbReference type="SAM" id="Phobius"/>
    </source>
</evidence>
<dbReference type="PANTHER" id="PTHR10217:SF435">
    <property type="entry name" value="POTASSIUM VOLTAGE-GATED CHANNEL PROTEIN EAG"/>
    <property type="match status" value="1"/>
</dbReference>
<gene>
    <name evidence="8" type="ORF">CCMP2556_LOCUS852</name>
</gene>
<dbReference type="Gene3D" id="2.60.120.10">
    <property type="entry name" value="Jelly Rolls"/>
    <property type="match status" value="1"/>
</dbReference>
<evidence type="ECO:0000256" key="5">
    <source>
        <dbReference type="SAM" id="MobiDB-lite"/>
    </source>
</evidence>
<dbReference type="InterPro" id="IPR014710">
    <property type="entry name" value="RmlC-like_jellyroll"/>
</dbReference>
<organism evidence="8 9">
    <name type="scientific">Durusdinium trenchii</name>
    <dbReference type="NCBI Taxonomy" id="1381693"/>
    <lineage>
        <taxon>Eukaryota</taxon>
        <taxon>Sar</taxon>
        <taxon>Alveolata</taxon>
        <taxon>Dinophyceae</taxon>
        <taxon>Suessiales</taxon>
        <taxon>Symbiodiniaceae</taxon>
        <taxon>Durusdinium</taxon>
    </lineage>
</organism>
<dbReference type="PANTHER" id="PTHR10217">
    <property type="entry name" value="VOLTAGE AND LIGAND GATED POTASSIUM CHANNEL"/>
    <property type="match status" value="1"/>
</dbReference>
<proteinExistence type="predicted"/>
<feature type="region of interest" description="Disordered" evidence="5">
    <location>
        <begin position="1"/>
        <end position="35"/>
    </location>
</feature>
<evidence type="ECO:0000313" key="9">
    <source>
        <dbReference type="Proteomes" id="UP001642484"/>
    </source>
</evidence>
<feature type="region of interest" description="Disordered" evidence="5">
    <location>
        <begin position="126"/>
        <end position="176"/>
    </location>
</feature>
<dbReference type="Proteomes" id="UP001642484">
    <property type="component" value="Unassembled WGS sequence"/>
</dbReference>
<feature type="domain" description="Ion transport" evidence="7">
    <location>
        <begin position="327"/>
        <end position="558"/>
    </location>
</feature>
<feature type="transmembrane region" description="Helical" evidence="6">
    <location>
        <begin position="414"/>
        <end position="433"/>
    </location>
</feature>
<evidence type="ECO:0000256" key="2">
    <source>
        <dbReference type="ARBA" id="ARBA00022692"/>
    </source>
</evidence>
<evidence type="ECO:0000313" key="8">
    <source>
        <dbReference type="EMBL" id="CAK8987380.1"/>
    </source>
</evidence>
<dbReference type="SUPFAM" id="SSF51206">
    <property type="entry name" value="cAMP-binding domain-like"/>
    <property type="match status" value="1"/>
</dbReference>
<feature type="region of interest" description="Disordered" evidence="5">
    <location>
        <begin position="207"/>
        <end position="268"/>
    </location>
</feature>